<dbReference type="SUPFAM" id="SSF50475">
    <property type="entry name" value="FMN-binding split barrel"/>
    <property type="match status" value="1"/>
</dbReference>
<protein>
    <recommendedName>
        <fullName evidence="2">Pyridoxamine 5'-phosphate oxidase putative domain-containing protein</fullName>
    </recommendedName>
</protein>
<dbReference type="PANTHER" id="PTHR34071:SF2">
    <property type="entry name" value="FLAVIN-NUCLEOTIDE-BINDING PROTEIN"/>
    <property type="match status" value="1"/>
</dbReference>
<dbReference type="EMBL" id="VSSQ01024295">
    <property type="protein sequence ID" value="MPM71726.1"/>
    <property type="molecule type" value="Genomic_DNA"/>
</dbReference>
<sequence length="160" mass="18439">MHEMRRKDRQVTDQAEIHRVLDECEVCRVGFFDGKEVYIVPLNFGYEEKDGKLTFYYHSAGQGRKVELLARGEKAGFELDCGHQVVPGEKACNYTAMYKSIIGTGRTYEIMDEDKLHAMQCLMAHYTEKTGEKPELPPEALKRVRMFALEAEELSCKEHL</sequence>
<dbReference type="PANTHER" id="PTHR34071">
    <property type="entry name" value="5-NITROIMIDAZOLE ANTIBIOTICS RESISTANCE PROTEIN, NIMA-FAMILY-RELATED PROTEIN-RELATED"/>
    <property type="match status" value="1"/>
</dbReference>
<dbReference type="AlphaFoldDB" id="A0A645C1N6"/>
<reference evidence="1" key="1">
    <citation type="submission" date="2019-08" db="EMBL/GenBank/DDBJ databases">
        <authorList>
            <person name="Kucharzyk K."/>
            <person name="Murdoch R.W."/>
            <person name="Higgins S."/>
            <person name="Loffler F."/>
        </authorList>
    </citation>
    <scope>NUCLEOTIDE SEQUENCE</scope>
</reference>
<proteinExistence type="predicted"/>
<organism evidence="1">
    <name type="scientific">bioreactor metagenome</name>
    <dbReference type="NCBI Taxonomy" id="1076179"/>
    <lineage>
        <taxon>unclassified sequences</taxon>
        <taxon>metagenomes</taxon>
        <taxon>ecological metagenomes</taxon>
    </lineage>
</organism>
<accession>A0A645C1N6</accession>
<evidence type="ECO:0008006" key="2">
    <source>
        <dbReference type="Google" id="ProtNLM"/>
    </source>
</evidence>
<dbReference type="Gene3D" id="2.30.110.10">
    <property type="entry name" value="Electron Transport, Fmn-binding Protein, Chain A"/>
    <property type="match status" value="1"/>
</dbReference>
<name>A0A645C1N6_9ZZZZ</name>
<dbReference type="Pfam" id="PF12900">
    <property type="entry name" value="Pyridox_ox_2"/>
    <property type="match status" value="1"/>
</dbReference>
<comment type="caution">
    <text evidence="1">The sequence shown here is derived from an EMBL/GenBank/DDBJ whole genome shotgun (WGS) entry which is preliminary data.</text>
</comment>
<gene>
    <name evidence="1" type="ORF">SDC9_118696</name>
</gene>
<dbReference type="InterPro" id="IPR024747">
    <property type="entry name" value="Pyridox_Oxase-rel"/>
</dbReference>
<evidence type="ECO:0000313" key="1">
    <source>
        <dbReference type="EMBL" id="MPM71726.1"/>
    </source>
</evidence>
<dbReference type="InterPro" id="IPR012349">
    <property type="entry name" value="Split_barrel_FMN-bd"/>
</dbReference>